<dbReference type="Proteomes" id="UP001281003">
    <property type="component" value="Unassembled WGS sequence"/>
</dbReference>
<reference evidence="2" key="1">
    <citation type="journal article" date="2023" name="Mol. Phylogenet. Evol.">
        <title>Genome-scale phylogeny and comparative genomics of the fungal order Sordariales.</title>
        <authorList>
            <person name="Hensen N."/>
            <person name="Bonometti L."/>
            <person name="Westerberg I."/>
            <person name="Brannstrom I.O."/>
            <person name="Guillou S."/>
            <person name="Cros-Aarteil S."/>
            <person name="Calhoun S."/>
            <person name="Haridas S."/>
            <person name="Kuo A."/>
            <person name="Mondo S."/>
            <person name="Pangilinan J."/>
            <person name="Riley R."/>
            <person name="LaButti K."/>
            <person name="Andreopoulos B."/>
            <person name="Lipzen A."/>
            <person name="Chen C."/>
            <person name="Yan M."/>
            <person name="Daum C."/>
            <person name="Ng V."/>
            <person name="Clum A."/>
            <person name="Steindorff A."/>
            <person name="Ohm R.A."/>
            <person name="Martin F."/>
            <person name="Silar P."/>
            <person name="Natvig D.O."/>
            <person name="Lalanne C."/>
            <person name="Gautier V."/>
            <person name="Ament-Velasquez S.L."/>
            <person name="Kruys A."/>
            <person name="Hutchinson M.I."/>
            <person name="Powell A.J."/>
            <person name="Barry K."/>
            <person name="Miller A.N."/>
            <person name="Grigoriev I.V."/>
            <person name="Debuchy R."/>
            <person name="Gladieux P."/>
            <person name="Hiltunen Thoren M."/>
            <person name="Johannesson H."/>
        </authorList>
    </citation>
    <scope>NUCLEOTIDE SEQUENCE</scope>
    <source>
        <strain evidence="2">FGSC 1904</strain>
    </source>
</reference>
<organism evidence="2 3">
    <name type="scientific">Sordaria brevicollis</name>
    <dbReference type="NCBI Taxonomy" id="83679"/>
    <lineage>
        <taxon>Eukaryota</taxon>
        <taxon>Fungi</taxon>
        <taxon>Dikarya</taxon>
        <taxon>Ascomycota</taxon>
        <taxon>Pezizomycotina</taxon>
        <taxon>Sordariomycetes</taxon>
        <taxon>Sordariomycetidae</taxon>
        <taxon>Sordariales</taxon>
        <taxon>Sordariaceae</taxon>
        <taxon>Sordaria</taxon>
    </lineage>
</organism>
<evidence type="ECO:0000313" key="2">
    <source>
        <dbReference type="EMBL" id="KAK3402404.1"/>
    </source>
</evidence>
<gene>
    <name evidence="2" type="ORF">B0T20DRAFT_404255</name>
</gene>
<dbReference type="SUPFAM" id="SSF53474">
    <property type="entry name" value="alpha/beta-Hydrolases"/>
    <property type="match status" value="1"/>
</dbReference>
<keyword evidence="2" id="KW-0378">Hydrolase</keyword>
<proteinExistence type="predicted"/>
<evidence type="ECO:0000259" key="1">
    <source>
        <dbReference type="Pfam" id="PF01738"/>
    </source>
</evidence>
<keyword evidence="3" id="KW-1185">Reference proteome</keyword>
<evidence type="ECO:0000313" key="3">
    <source>
        <dbReference type="Proteomes" id="UP001281003"/>
    </source>
</evidence>
<reference evidence="2" key="2">
    <citation type="submission" date="2023-07" db="EMBL/GenBank/DDBJ databases">
        <authorList>
            <consortium name="Lawrence Berkeley National Laboratory"/>
            <person name="Haridas S."/>
            <person name="Hensen N."/>
            <person name="Bonometti L."/>
            <person name="Westerberg I."/>
            <person name="Brannstrom I.O."/>
            <person name="Guillou S."/>
            <person name="Cros-Aarteil S."/>
            <person name="Calhoun S."/>
            <person name="Kuo A."/>
            <person name="Mondo S."/>
            <person name="Pangilinan J."/>
            <person name="Riley R."/>
            <person name="LaButti K."/>
            <person name="Andreopoulos B."/>
            <person name="Lipzen A."/>
            <person name="Chen C."/>
            <person name="Yanf M."/>
            <person name="Daum C."/>
            <person name="Ng V."/>
            <person name="Clum A."/>
            <person name="Steindorff A."/>
            <person name="Ohm R."/>
            <person name="Martin F."/>
            <person name="Silar P."/>
            <person name="Natvig D."/>
            <person name="Lalanne C."/>
            <person name="Gautier V."/>
            <person name="Ament-velasquez S.L."/>
            <person name="Kruys A."/>
            <person name="Hutchinson M.I."/>
            <person name="Powell A.J."/>
            <person name="Barry K."/>
            <person name="Miller A.N."/>
            <person name="Grigoriev I.V."/>
            <person name="Debuchy R."/>
            <person name="Gladieux P."/>
            <person name="Thoren M.H."/>
            <person name="Johannesson H."/>
        </authorList>
    </citation>
    <scope>NUCLEOTIDE SEQUENCE</scope>
    <source>
        <strain evidence="2">FGSC 1904</strain>
    </source>
</reference>
<dbReference type="EMBL" id="JAUTDP010000002">
    <property type="protein sequence ID" value="KAK3402404.1"/>
    <property type="molecule type" value="Genomic_DNA"/>
</dbReference>
<name>A0AAE0PME1_SORBR</name>
<dbReference type="AlphaFoldDB" id="A0AAE0PME1"/>
<protein>
    <submittedName>
        <fullName evidence="2">Dienelactone hydrolase</fullName>
    </submittedName>
</protein>
<dbReference type="Pfam" id="PF01738">
    <property type="entry name" value="DLH"/>
    <property type="match status" value="1"/>
</dbReference>
<dbReference type="GO" id="GO:0016787">
    <property type="term" value="F:hydrolase activity"/>
    <property type="evidence" value="ECO:0007669"/>
    <property type="project" value="UniProtKB-KW"/>
</dbReference>
<dbReference type="PANTHER" id="PTHR17630:SF44">
    <property type="entry name" value="PROTEIN AIM2"/>
    <property type="match status" value="1"/>
</dbReference>
<feature type="domain" description="Dienelactone hydrolase" evidence="1">
    <location>
        <begin position="34"/>
        <end position="258"/>
    </location>
</feature>
<dbReference type="Gene3D" id="3.40.50.1820">
    <property type="entry name" value="alpha/beta hydrolase"/>
    <property type="match status" value="1"/>
</dbReference>
<dbReference type="InterPro" id="IPR002925">
    <property type="entry name" value="Dienelactn_hydro"/>
</dbReference>
<accession>A0AAE0PME1</accession>
<comment type="caution">
    <text evidence="2">The sequence shown here is derived from an EMBL/GenBank/DDBJ whole genome shotgun (WGS) entry which is preliminary data.</text>
</comment>
<dbReference type="PANTHER" id="PTHR17630">
    <property type="entry name" value="DIENELACTONE HYDROLASE"/>
    <property type="match status" value="1"/>
</dbReference>
<sequence length="259" mass="28429">MASNQPSKCCVVGFRHEGEPTGSMIKVADKWDAYIAAPTGGSTQKKTGKALLFLPDIIGIWQNSKLMADQLAAQGYLTLVLDIFNGDPLPLNRPDDFDFMGWMTKGSDGQNPHTKEAVDPIVQAAIKTLREEYGAERVGALGYCFGAKSLVRHMTTTPPFTGIDVGFIAHPSFVDEEELAAINGPLAIAAAETDSIFPAEKRHKSEEILKEKGLPYQINLYSGVVHGFAMRADLSKRQERYAREQAFAQAVSWFGEYLE</sequence>
<dbReference type="InterPro" id="IPR029058">
    <property type="entry name" value="AB_hydrolase_fold"/>
</dbReference>